<dbReference type="CDD" id="cd01837">
    <property type="entry name" value="SGNH_plant_lipase_like"/>
    <property type="match status" value="1"/>
</dbReference>
<dbReference type="Proteomes" id="UP000623129">
    <property type="component" value="Unassembled WGS sequence"/>
</dbReference>
<dbReference type="FunFam" id="3.40.50.1110:FF:000003">
    <property type="entry name" value="GDSL esterase/lipase APG"/>
    <property type="match status" value="1"/>
</dbReference>
<dbReference type="GO" id="GO:0016788">
    <property type="term" value="F:hydrolase activity, acting on ester bonds"/>
    <property type="evidence" value="ECO:0007669"/>
    <property type="project" value="InterPro"/>
</dbReference>
<feature type="chain" id="PRO_5032359136" evidence="2">
    <location>
        <begin position="27"/>
        <end position="353"/>
    </location>
</feature>
<evidence type="ECO:0000313" key="4">
    <source>
        <dbReference type="Proteomes" id="UP000623129"/>
    </source>
</evidence>
<evidence type="ECO:0000256" key="1">
    <source>
        <dbReference type="ARBA" id="ARBA00008668"/>
    </source>
</evidence>
<dbReference type="OrthoDB" id="1600564at2759"/>
<keyword evidence="2" id="KW-0732">Signal</keyword>
<evidence type="ECO:0000256" key="2">
    <source>
        <dbReference type="SAM" id="SignalP"/>
    </source>
</evidence>
<evidence type="ECO:0000313" key="3">
    <source>
        <dbReference type="EMBL" id="KAF3326038.1"/>
    </source>
</evidence>
<protein>
    <submittedName>
        <fullName evidence="3">GDSL esterase/lipase</fullName>
    </submittedName>
</protein>
<comment type="caution">
    <text evidence="3">The sequence shown here is derived from an EMBL/GenBank/DDBJ whole genome shotgun (WGS) entry which is preliminary data.</text>
</comment>
<proteinExistence type="inferred from homology"/>
<dbReference type="SUPFAM" id="SSF52266">
    <property type="entry name" value="SGNH hydrolase"/>
    <property type="match status" value="1"/>
</dbReference>
<dbReference type="EMBL" id="SWLB01000019">
    <property type="protein sequence ID" value="KAF3326038.1"/>
    <property type="molecule type" value="Genomic_DNA"/>
</dbReference>
<sequence length="353" mass="39850">MHQQHRQCIILLKLLLLLLQVFQTRARVSAIIVFGDSSVDAGNNNFIRTIAKSNFEPYGRDFYDGQPTGRFCNGRLSTDFISETFNLPLIIPAFLDSQYTIEHFSAGVCFASAATGFDYATANILSVITLGQQLEYYKQYQDMLRSFQGEAKAQATISEALHIISLGTNDFIENYYALIGSNRSSEFTTEEYTDFIVGIAGSFIRDIYKLGARKIELAGISPFGCLPQERATNQAKIGECNEDYNMVAQYFNVKLRALVDKLNKELFRVKIVFAGVYDLFLDVVRNPTAYGFENSWMGCCGTGLFEEGILCNMKTPTCPDASKYVFWDAVHPTERMYQIIADYTVRNALYVFL</sequence>
<accession>A0A833VJW6</accession>
<reference evidence="3" key="1">
    <citation type="submission" date="2020-01" db="EMBL/GenBank/DDBJ databases">
        <title>Genome sequence of Kobresia littledalei, the first chromosome-level genome in the family Cyperaceae.</title>
        <authorList>
            <person name="Qu G."/>
        </authorList>
    </citation>
    <scope>NUCLEOTIDE SEQUENCE</scope>
    <source>
        <strain evidence="3">C.B.Clarke</strain>
        <tissue evidence="3">Leaf</tissue>
    </source>
</reference>
<dbReference type="PANTHER" id="PTHR45642:SF12">
    <property type="entry name" value="OS09G0132900 PROTEIN"/>
    <property type="match status" value="1"/>
</dbReference>
<keyword evidence="4" id="KW-1185">Reference proteome</keyword>
<dbReference type="Pfam" id="PF00657">
    <property type="entry name" value="Lipase_GDSL"/>
    <property type="match status" value="1"/>
</dbReference>
<organism evidence="3 4">
    <name type="scientific">Carex littledalei</name>
    <dbReference type="NCBI Taxonomy" id="544730"/>
    <lineage>
        <taxon>Eukaryota</taxon>
        <taxon>Viridiplantae</taxon>
        <taxon>Streptophyta</taxon>
        <taxon>Embryophyta</taxon>
        <taxon>Tracheophyta</taxon>
        <taxon>Spermatophyta</taxon>
        <taxon>Magnoliopsida</taxon>
        <taxon>Liliopsida</taxon>
        <taxon>Poales</taxon>
        <taxon>Cyperaceae</taxon>
        <taxon>Cyperoideae</taxon>
        <taxon>Cariceae</taxon>
        <taxon>Carex</taxon>
        <taxon>Carex subgen. Euthyceras</taxon>
    </lineage>
</organism>
<comment type="similarity">
    <text evidence="1">Belongs to the 'GDSL' lipolytic enzyme family.</text>
</comment>
<name>A0A833VJW6_9POAL</name>
<gene>
    <name evidence="3" type="ORF">FCM35_KLT09118</name>
</gene>
<dbReference type="PANTHER" id="PTHR45642">
    <property type="entry name" value="GDSL ESTERASE/LIPASE EXL3"/>
    <property type="match status" value="1"/>
</dbReference>
<dbReference type="InterPro" id="IPR036514">
    <property type="entry name" value="SGNH_hydro_sf"/>
</dbReference>
<dbReference type="InterPro" id="IPR050592">
    <property type="entry name" value="GDSL_lipolytic_enzyme"/>
</dbReference>
<dbReference type="InterPro" id="IPR001087">
    <property type="entry name" value="GDSL"/>
</dbReference>
<dbReference type="AlphaFoldDB" id="A0A833VJW6"/>
<dbReference type="InterPro" id="IPR035669">
    <property type="entry name" value="SGNH_plant_lipase-like"/>
</dbReference>
<feature type="signal peptide" evidence="2">
    <location>
        <begin position="1"/>
        <end position="26"/>
    </location>
</feature>
<dbReference type="Gene3D" id="3.40.50.1110">
    <property type="entry name" value="SGNH hydrolase"/>
    <property type="match status" value="1"/>
</dbReference>